<evidence type="ECO:0000313" key="1">
    <source>
        <dbReference type="EMBL" id="GBO08974.1"/>
    </source>
</evidence>
<evidence type="ECO:0000313" key="2">
    <source>
        <dbReference type="Proteomes" id="UP000499080"/>
    </source>
</evidence>
<keyword evidence="2" id="KW-1185">Reference proteome</keyword>
<dbReference type="AlphaFoldDB" id="A0A4Y2UA58"/>
<organism evidence="1 2">
    <name type="scientific">Araneus ventricosus</name>
    <name type="common">Orbweaver spider</name>
    <name type="synonym">Epeira ventricosa</name>
    <dbReference type="NCBI Taxonomy" id="182803"/>
    <lineage>
        <taxon>Eukaryota</taxon>
        <taxon>Metazoa</taxon>
        <taxon>Ecdysozoa</taxon>
        <taxon>Arthropoda</taxon>
        <taxon>Chelicerata</taxon>
        <taxon>Arachnida</taxon>
        <taxon>Araneae</taxon>
        <taxon>Araneomorphae</taxon>
        <taxon>Entelegynae</taxon>
        <taxon>Araneoidea</taxon>
        <taxon>Araneidae</taxon>
        <taxon>Araneus</taxon>
    </lineage>
</organism>
<name>A0A4Y2UA58_ARAVE</name>
<accession>A0A4Y2UA58</accession>
<dbReference type="Proteomes" id="UP000499080">
    <property type="component" value="Unassembled WGS sequence"/>
</dbReference>
<comment type="caution">
    <text evidence="1">The sequence shown here is derived from an EMBL/GenBank/DDBJ whole genome shotgun (WGS) entry which is preliminary data.</text>
</comment>
<gene>
    <name evidence="1" type="ORF">AVEN_116418_1</name>
</gene>
<proteinExistence type="predicted"/>
<sequence>MRCERFQSDEQKKIFYPNIPSARHPVLHGTDILVRSLQIYWKILLHIKLGRIKQFVKALPKEGKVRNTFVNSSELFGIKIERRDFCRSLSQKTEEE</sequence>
<protein>
    <submittedName>
        <fullName evidence="1">Uncharacterized protein</fullName>
    </submittedName>
</protein>
<dbReference type="EMBL" id="BGPR01034546">
    <property type="protein sequence ID" value="GBO08974.1"/>
    <property type="molecule type" value="Genomic_DNA"/>
</dbReference>
<reference evidence="1 2" key="1">
    <citation type="journal article" date="2019" name="Sci. Rep.">
        <title>Orb-weaving spider Araneus ventricosus genome elucidates the spidroin gene catalogue.</title>
        <authorList>
            <person name="Kono N."/>
            <person name="Nakamura H."/>
            <person name="Ohtoshi R."/>
            <person name="Moran D.A.P."/>
            <person name="Shinohara A."/>
            <person name="Yoshida Y."/>
            <person name="Fujiwara M."/>
            <person name="Mori M."/>
            <person name="Tomita M."/>
            <person name="Arakawa K."/>
        </authorList>
    </citation>
    <scope>NUCLEOTIDE SEQUENCE [LARGE SCALE GENOMIC DNA]</scope>
</reference>